<comment type="caution">
    <text evidence="2">The sequence shown here is derived from an EMBL/GenBank/DDBJ whole genome shotgun (WGS) entry which is preliminary data.</text>
</comment>
<feature type="region of interest" description="Disordered" evidence="1">
    <location>
        <begin position="224"/>
        <end position="252"/>
    </location>
</feature>
<reference evidence="2" key="2">
    <citation type="submission" date="2022-01" db="EMBL/GenBank/DDBJ databases">
        <authorList>
            <person name="Yamashiro T."/>
            <person name="Shiraishi A."/>
            <person name="Satake H."/>
            <person name="Nakayama K."/>
        </authorList>
    </citation>
    <scope>NUCLEOTIDE SEQUENCE</scope>
</reference>
<feature type="region of interest" description="Disordered" evidence="1">
    <location>
        <begin position="82"/>
        <end position="107"/>
    </location>
</feature>
<proteinExistence type="predicted"/>
<protein>
    <submittedName>
        <fullName evidence="2">Uncharacterized protein</fullName>
    </submittedName>
</protein>
<gene>
    <name evidence="2" type="ORF">Tco_0857764</name>
</gene>
<organism evidence="2 3">
    <name type="scientific">Tanacetum coccineum</name>
    <dbReference type="NCBI Taxonomy" id="301880"/>
    <lineage>
        <taxon>Eukaryota</taxon>
        <taxon>Viridiplantae</taxon>
        <taxon>Streptophyta</taxon>
        <taxon>Embryophyta</taxon>
        <taxon>Tracheophyta</taxon>
        <taxon>Spermatophyta</taxon>
        <taxon>Magnoliopsida</taxon>
        <taxon>eudicotyledons</taxon>
        <taxon>Gunneridae</taxon>
        <taxon>Pentapetalae</taxon>
        <taxon>asterids</taxon>
        <taxon>campanulids</taxon>
        <taxon>Asterales</taxon>
        <taxon>Asteraceae</taxon>
        <taxon>Asteroideae</taxon>
        <taxon>Anthemideae</taxon>
        <taxon>Anthemidinae</taxon>
        <taxon>Tanacetum</taxon>
    </lineage>
</organism>
<evidence type="ECO:0000256" key="1">
    <source>
        <dbReference type="SAM" id="MobiDB-lite"/>
    </source>
</evidence>
<keyword evidence="3" id="KW-1185">Reference proteome</keyword>
<evidence type="ECO:0000313" key="2">
    <source>
        <dbReference type="EMBL" id="GJT10722.1"/>
    </source>
</evidence>
<reference evidence="2" key="1">
    <citation type="journal article" date="2022" name="Int. J. Mol. Sci.">
        <title>Draft Genome of Tanacetum Coccineum: Genomic Comparison of Closely Related Tanacetum-Family Plants.</title>
        <authorList>
            <person name="Yamashiro T."/>
            <person name="Shiraishi A."/>
            <person name="Nakayama K."/>
            <person name="Satake H."/>
        </authorList>
    </citation>
    <scope>NUCLEOTIDE SEQUENCE</scope>
</reference>
<evidence type="ECO:0000313" key="3">
    <source>
        <dbReference type="Proteomes" id="UP001151760"/>
    </source>
</evidence>
<feature type="region of interest" description="Disordered" evidence="1">
    <location>
        <begin position="123"/>
        <end position="153"/>
    </location>
</feature>
<feature type="compositionally biased region" description="Basic and acidic residues" evidence="1">
    <location>
        <begin position="233"/>
        <end position="252"/>
    </location>
</feature>
<feature type="compositionally biased region" description="Basic and acidic residues" evidence="1">
    <location>
        <begin position="124"/>
        <end position="153"/>
    </location>
</feature>
<sequence>MRHLAHYGISTQIDIWMIDLKKTKNTYYSALYQTVFLRVKSKRSRSRLEKQRGRKLSDAEVQEKASTDTELFIQEVTPTEVIQDQEGSEKASDEVSTAGAKKGTASEEVPIVSTAGGTVTYTRRSAEKRSRQDKGKAIMIESEPKKKSKKELEQERLSYVEAIRLEEQMNEEQRAQIARDEEIARQWDKEERKRAMAEAKSTKKIDWNDPSVIRYHSLKMKPKLKKLSKRERRSISEEKSTRKRQKMEVDAEKEELKGFLDIIPEEDVHYRGSNTL</sequence>
<dbReference type="Proteomes" id="UP001151760">
    <property type="component" value="Unassembled WGS sequence"/>
</dbReference>
<name>A0ABQ5BAH6_9ASTR</name>
<accession>A0ABQ5BAH6</accession>
<dbReference type="EMBL" id="BQNB010013009">
    <property type="protein sequence ID" value="GJT10722.1"/>
    <property type="molecule type" value="Genomic_DNA"/>
</dbReference>